<sequence length="510" mass="57927">MDPGKKISFGFSKQSKKPALLRQPSPPKVELVECLEGHAVKVKDAVEEVHEPLVIPIKEDRKGIVDRIKQARAKQSSEANTKDELEGKPDSELTLDELAARELLNDAKKKLEQENDPEGKVLVLPTKEDKLKLEGEPEPTLEDYENIPISDYGLAMLRGMGWKEGTGIGKKPVKTNLAKPPDVRPKGLGLGATRVIQEEKSKDKAVDKDGKELILKKGAFAKIIAGPNKGSYCKVLGLDDEAARVIVKTALKETVLSLNEFMVVLVSEEEYNRNSKVLNHAKYEEHKERINNDLIKKEPDSVSDDLGNPTSNKQTKESTSRSHSSYREDIKGTQSVKQEKEEKYKENHQEESKYKIEKIRNKLSSPDRDLKKDSRNHRNVKEEYVKKEKHYSQDKSSSRKGKSRSRSRRDSSASSSDADDGYKEMSKSHKNKSKKKGSHDSDHDRRSGHSKKSKKKEKYRNDSSSDSESEKKRKQHKKKDKKSHKDRSRSPRRKHSKKSRNRTRSSSCDS</sequence>
<feature type="region of interest" description="Disordered" evidence="4">
    <location>
        <begin position="1"/>
        <end position="24"/>
    </location>
</feature>
<dbReference type="PANTHER" id="PTHR15818:SF2">
    <property type="entry name" value="G-PATCH DOMAIN AND KOW MOTIFS-CONTAINING PROTEIN"/>
    <property type="match status" value="1"/>
</dbReference>
<dbReference type="OrthoDB" id="5577072at2759"/>
<feature type="compositionally biased region" description="Basic residues" evidence="4">
    <location>
        <begin position="428"/>
        <end position="437"/>
    </location>
</feature>
<dbReference type="Pfam" id="PF00467">
    <property type="entry name" value="KOW"/>
    <property type="match status" value="1"/>
</dbReference>
<comment type="subcellular location">
    <subcellularLocation>
        <location evidence="1">Nucleus</location>
    </subcellularLocation>
</comment>
<keyword evidence="3" id="KW-0539">Nucleus</keyword>
<feature type="compositionally biased region" description="Basic and acidic residues" evidence="4">
    <location>
        <begin position="106"/>
        <end position="119"/>
    </location>
</feature>
<feature type="compositionally biased region" description="Basic residues" evidence="4">
    <location>
        <begin position="472"/>
        <end position="503"/>
    </location>
</feature>
<protein>
    <recommendedName>
        <fullName evidence="5">G-patch domain-containing protein</fullName>
    </recommendedName>
</protein>
<name>A0A9P0P6G2_ACAOB</name>
<feature type="region of interest" description="Disordered" evidence="4">
    <location>
        <begin position="69"/>
        <end position="94"/>
    </location>
</feature>
<evidence type="ECO:0000313" key="7">
    <source>
        <dbReference type="Proteomes" id="UP001152888"/>
    </source>
</evidence>
<evidence type="ECO:0000313" key="6">
    <source>
        <dbReference type="EMBL" id="CAH1970713.1"/>
    </source>
</evidence>
<feature type="compositionally biased region" description="Basic and acidic residues" evidence="4">
    <location>
        <begin position="80"/>
        <end position="91"/>
    </location>
</feature>
<feature type="compositionally biased region" description="Basic and acidic residues" evidence="4">
    <location>
        <begin position="379"/>
        <end position="397"/>
    </location>
</feature>
<evidence type="ECO:0000256" key="2">
    <source>
        <dbReference type="ARBA" id="ARBA00010966"/>
    </source>
</evidence>
<dbReference type="PANTHER" id="PTHR15818">
    <property type="entry name" value="G PATCH AND KOW-CONTAINING"/>
    <property type="match status" value="1"/>
</dbReference>
<dbReference type="InterPro" id="IPR026822">
    <property type="entry name" value="Spp2/MOS2_G-patch"/>
</dbReference>
<gene>
    <name evidence="6" type="ORF">ACAOBT_LOCUS9072</name>
</gene>
<dbReference type="EMBL" id="CAKOFQ010006777">
    <property type="protein sequence ID" value="CAH1970713.1"/>
    <property type="molecule type" value="Genomic_DNA"/>
</dbReference>
<dbReference type="Pfam" id="PF12656">
    <property type="entry name" value="G-patch_2"/>
    <property type="match status" value="1"/>
</dbReference>
<feature type="domain" description="G-patch" evidence="5">
    <location>
        <begin position="149"/>
        <end position="195"/>
    </location>
</feature>
<dbReference type="SMART" id="SM00739">
    <property type="entry name" value="KOW"/>
    <property type="match status" value="1"/>
</dbReference>
<feature type="compositionally biased region" description="Basic residues" evidence="4">
    <location>
        <begin position="398"/>
        <end position="407"/>
    </location>
</feature>
<dbReference type="CDD" id="cd13152">
    <property type="entry name" value="KOW_GPKOW_A"/>
    <property type="match status" value="1"/>
</dbReference>
<feature type="compositionally biased region" description="Basic and acidic residues" evidence="4">
    <location>
        <begin position="438"/>
        <end position="447"/>
    </location>
</feature>
<reference evidence="6" key="1">
    <citation type="submission" date="2022-03" db="EMBL/GenBank/DDBJ databases">
        <authorList>
            <person name="Sayadi A."/>
        </authorList>
    </citation>
    <scope>NUCLEOTIDE SEQUENCE</scope>
</reference>
<accession>A0A9P0P6G2</accession>
<evidence type="ECO:0000259" key="5">
    <source>
        <dbReference type="PROSITE" id="PS50174"/>
    </source>
</evidence>
<comment type="caution">
    <text evidence="6">The sequence shown here is derived from an EMBL/GenBank/DDBJ whole genome shotgun (WGS) entry which is preliminary data.</text>
</comment>
<evidence type="ECO:0000256" key="1">
    <source>
        <dbReference type="ARBA" id="ARBA00004123"/>
    </source>
</evidence>
<dbReference type="GO" id="GO:0003676">
    <property type="term" value="F:nucleic acid binding"/>
    <property type="evidence" value="ECO:0007669"/>
    <property type="project" value="InterPro"/>
</dbReference>
<feature type="compositionally biased region" description="Basic residues" evidence="4">
    <location>
        <begin position="448"/>
        <end position="458"/>
    </location>
</feature>
<keyword evidence="7" id="KW-1185">Reference proteome</keyword>
<organism evidence="6 7">
    <name type="scientific">Acanthoscelides obtectus</name>
    <name type="common">Bean weevil</name>
    <name type="synonym">Bruchus obtectus</name>
    <dbReference type="NCBI Taxonomy" id="200917"/>
    <lineage>
        <taxon>Eukaryota</taxon>
        <taxon>Metazoa</taxon>
        <taxon>Ecdysozoa</taxon>
        <taxon>Arthropoda</taxon>
        <taxon>Hexapoda</taxon>
        <taxon>Insecta</taxon>
        <taxon>Pterygota</taxon>
        <taxon>Neoptera</taxon>
        <taxon>Endopterygota</taxon>
        <taxon>Coleoptera</taxon>
        <taxon>Polyphaga</taxon>
        <taxon>Cucujiformia</taxon>
        <taxon>Chrysomeloidea</taxon>
        <taxon>Chrysomelidae</taxon>
        <taxon>Bruchinae</taxon>
        <taxon>Bruchini</taxon>
        <taxon>Acanthoscelides</taxon>
    </lineage>
</organism>
<feature type="compositionally biased region" description="Basic and acidic residues" evidence="4">
    <location>
        <begin position="459"/>
        <end position="471"/>
    </location>
</feature>
<dbReference type="InterPro" id="IPR005824">
    <property type="entry name" value="KOW"/>
</dbReference>
<dbReference type="Proteomes" id="UP001152888">
    <property type="component" value="Unassembled WGS sequence"/>
</dbReference>
<dbReference type="PROSITE" id="PS50174">
    <property type="entry name" value="G_PATCH"/>
    <property type="match status" value="1"/>
</dbReference>
<feature type="compositionally biased region" description="Basic and acidic residues" evidence="4">
    <location>
        <begin position="314"/>
        <end position="373"/>
    </location>
</feature>
<dbReference type="InterPro" id="IPR041993">
    <property type="entry name" value="GPKOW_KOW1"/>
</dbReference>
<comment type="similarity">
    <text evidence="2">Belongs to the MOS2 family.</text>
</comment>
<dbReference type="GO" id="GO:0000398">
    <property type="term" value="P:mRNA splicing, via spliceosome"/>
    <property type="evidence" value="ECO:0007669"/>
    <property type="project" value="InterPro"/>
</dbReference>
<dbReference type="SMART" id="SM00443">
    <property type="entry name" value="G_patch"/>
    <property type="match status" value="1"/>
</dbReference>
<dbReference type="AlphaFoldDB" id="A0A9P0P6G2"/>
<evidence type="ECO:0000256" key="4">
    <source>
        <dbReference type="SAM" id="MobiDB-lite"/>
    </source>
</evidence>
<proteinExistence type="inferred from homology"/>
<feature type="compositionally biased region" description="Basic and acidic residues" evidence="4">
    <location>
        <begin position="289"/>
        <end position="300"/>
    </location>
</feature>
<feature type="compositionally biased region" description="Basic and acidic residues" evidence="4">
    <location>
        <begin position="126"/>
        <end position="135"/>
    </location>
</feature>
<dbReference type="InterPro" id="IPR045166">
    <property type="entry name" value="Spp2-like"/>
</dbReference>
<feature type="region of interest" description="Disordered" evidence="4">
    <location>
        <begin position="289"/>
        <end position="510"/>
    </location>
</feature>
<feature type="region of interest" description="Disordered" evidence="4">
    <location>
        <begin position="106"/>
        <end position="138"/>
    </location>
</feature>
<dbReference type="InterPro" id="IPR000467">
    <property type="entry name" value="G_patch_dom"/>
</dbReference>
<evidence type="ECO:0000256" key="3">
    <source>
        <dbReference type="ARBA" id="ARBA00023242"/>
    </source>
</evidence>
<dbReference type="GO" id="GO:0005681">
    <property type="term" value="C:spliceosomal complex"/>
    <property type="evidence" value="ECO:0007669"/>
    <property type="project" value="TreeGrafter"/>
</dbReference>